<name>A0A1W1CR22_9ZZZZ</name>
<accession>A0A1W1CR22</accession>
<evidence type="ECO:0000256" key="1">
    <source>
        <dbReference type="ARBA" id="ARBA00001974"/>
    </source>
</evidence>
<dbReference type="SUPFAM" id="SSF51905">
    <property type="entry name" value="FAD/NAD(P)-binding domain"/>
    <property type="match status" value="1"/>
</dbReference>
<dbReference type="InterPro" id="IPR051169">
    <property type="entry name" value="NADH-Q_oxidoreductase"/>
</dbReference>
<dbReference type="AlphaFoldDB" id="A0A1W1CR22"/>
<keyword evidence="4" id="KW-0274">FAD</keyword>
<dbReference type="InterPro" id="IPR036188">
    <property type="entry name" value="FAD/NAD-bd_sf"/>
</dbReference>
<dbReference type="InterPro" id="IPR023753">
    <property type="entry name" value="FAD/NAD-binding_dom"/>
</dbReference>
<comment type="similarity">
    <text evidence="2">Belongs to the NADH dehydrogenase family.</text>
</comment>
<evidence type="ECO:0000256" key="4">
    <source>
        <dbReference type="ARBA" id="ARBA00022827"/>
    </source>
</evidence>
<evidence type="ECO:0000259" key="6">
    <source>
        <dbReference type="Pfam" id="PF07992"/>
    </source>
</evidence>
<dbReference type="EMBL" id="FPHL01000051">
    <property type="protein sequence ID" value="SFV68340.1"/>
    <property type="molecule type" value="Genomic_DNA"/>
</dbReference>
<feature type="domain" description="FAD/NAD(P)-binding" evidence="6">
    <location>
        <begin position="4"/>
        <end position="319"/>
    </location>
</feature>
<keyword evidence="5 7" id="KW-0560">Oxidoreductase</keyword>
<evidence type="ECO:0000256" key="5">
    <source>
        <dbReference type="ARBA" id="ARBA00023002"/>
    </source>
</evidence>
<dbReference type="GO" id="GO:0019646">
    <property type="term" value="P:aerobic electron transport chain"/>
    <property type="evidence" value="ECO:0007669"/>
    <property type="project" value="TreeGrafter"/>
</dbReference>
<dbReference type="PANTHER" id="PTHR42913:SF3">
    <property type="entry name" value="64 KDA MITOCHONDRIAL NADH DEHYDROGENASE (EUROFUNG)"/>
    <property type="match status" value="1"/>
</dbReference>
<evidence type="ECO:0000313" key="7">
    <source>
        <dbReference type="EMBL" id="SFV68340.1"/>
    </source>
</evidence>
<keyword evidence="3" id="KW-0285">Flavoprotein</keyword>
<organism evidence="7">
    <name type="scientific">hydrothermal vent metagenome</name>
    <dbReference type="NCBI Taxonomy" id="652676"/>
    <lineage>
        <taxon>unclassified sequences</taxon>
        <taxon>metagenomes</taxon>
        <taxon>ecological metagenomes</taxon>
    </lineage>
</organism>
<sequence>MKHHVVILGGSYGGISALRKLQSDPNILITLIDRHPCHYLQTEGYELIAGDTYFSNTIVNLSSLCANYPNVSFRHSTVREIDPKEKRVFLEEGEASYDTLIIAMGCVTKRFECDTQVYHYSSGAKSLRGALKLNRFFQDELYKRLESDRHAKENFNIVIGGAGLSGVEIAASMQHFFNRYYRSNTLSCETLNIHLIASRESVLHGMHPKIIKITTKRLESLRVKIHTRCRIAAIEDHEAVMTNGEKIPFDFMIFAGGTTANPALKNFEADKNRKGQILVDDSMRCPAYSNLYVIGDAAELKDRQSKILPPTAMTAMASGTLAAENIINTLDAKALKKADLRIEGIAIALGGKYAAIDMKFIRFSGYPAYLTKKLIEKMYKWPLWWLAYRGFKKIESCRI</sequence>
<proteinExistence type="inferred from homology"/>
<protein>
    <submittedName>
        <fullName evidence="7">NADH dehydrogenase</fullName>
        <ecNumber evidence="7">1.6.99.3</ecNumber>
    </submittedName>
</protein>
<gene>
    <name evidence="7" type="ORF">MNB_SV-10-708</name>
</gene>
<dbReference type="Pfam" id="PF07992">
    <property type="entry name" value="Pyr_redox_2"/>
    <property type="match status" value="1"/>
</dbReference>
<evidence type="ECO:0000256" key="2">
    <source>
        <dbReference type="ARBA" id="ARBA00005272"/>
    </source>
</evidence>
<dbReference type="PRINTS" id="PR00368">
    <property type="entry name" value="FADPNR"/>
</dbReference>
<comment type="cofactor">
    <cofactor evidence="1">
        <name>FAD</name>
        <dbReference type="ChEBI" id="CHEBI:57692"/>
    </cofactor>
</comment>
<reference evidence="7" key="1">
    <citation type="submission" date="2016-10" db="EMBL/GenBank/DDBJ databases">
        <authorList>
            <person name="de Groot N.N."/>
        </authorList>
    </citation>
    <scope>NUCLEOTIDE SEQUENCE</scope>
</reference>
<dbReference type="GO" id="GO:0003955">
    <property type="term" value="F:NAD(P)H dehydrogenase (quinone) activity"/>
    <property type="evidence" value="ECO:0007669"/>
    <property type="project" value="TreeGrafter"/>
</dbReference>
<dbReference type="PANTHER" id="PTHR42913">
    <property type="entry name" value="APOPTOSIS-INDUCING FACTOR 1"/>
    <property type="match status" value="1"/>
</dbReference>
<dbReference type="Gene3D" id="3.50.50.100">
    <property type="match status" value="1"/>
</dbReference>
<dbReference type="EC" id="1.6.99.3" evidence="7"/>
<evidence type="ECO:0000256" key="3">
    <source>
        <dbReference type="ARBA" id="ARBA00022630"/>
    </source>
</evidence>